<reference evidence="1 2" key="1">
    <citation type="journal article" date="2018" name="PLoS Genet.">
        <title>Population sequencing reveals clonal diversity and ancestral inbreeding in the grapevine cultivar Chardonnay.</title>
        <authorList>
            <person name="Roach M.J."/>
            <person name="Johnson D.L."/>
            <person name="Bohlmann J."/>
            <person name="van Vuuren H.J."/>
            <person name="Jones S.J."/>
            <person name="Pretorius I.S."/>
            <person name="Schmidt S.A."/>
            <person name="Borneman A.R."/>
        </authorList>
    </citation>
    <scope>NUCLEOTIDE SEQUENCE [LARGE SCALE GENOMIC DNA]</scope>
    <source>
        <strain evidence="2">cv. Chardonnay</strain>
        <tissue evidence="1">Leaf</tissue>
    </source>
</reference>
<dbReference type="AlphaFoldDB" id="A0A438CLJ4"/>
<dbReference type="InterPro" id="IPR027417">
    <property type="entry name" value="P-loop_NTPase"/>
</dbReference>
<accession>A0A438CLJ4</accession>
<protein>
    <submittedName>
        <fullName evidence="1">ABC transporter B family member 17</fullName>
    </submittedName>
</protein>
<gene>
    <name evidence="1" type="primary">ABCB17</name>
    <name evidence="1" type="ORF">CK203_093049</name>
</gene>
<name>A0A438CLJ4_VITVI</name>
<comment type="caution">
    <text evidence="1">The sequence shown here is derived from an EMBL/GenBank/DDBJ whole genome shotgun (WGS) entry which is preliminary data.</text>
</comment>
<evidence type="ECO:0000313" key="1">
    <source>
        <dbReference type="EMBL" id="RVW24038.1"/>
    </source>
</evidence>
<evidence type="ECO:0000313" key="2">
    <source>
        <dbReference type="Proteomes" id="UP000288805"/>
    </source>
</evidence>
<dbReference type="PANTHER" id="PTHR24222:SF79">
    <property type="entry name" value="ATP BINDING CASSETTE SUBFAMILY B"/>
    <property type="match status" value="1"/>
</dbReference>
<dbReference type="PANTHER" id="PTHR24222">
    <property type="entry name" value="ABC TRANSPORTER B FAMILY"/>
    <property type="match status" value="1"/>
</dbReference>
<dbReference type="EMBL" id="QGNW01002181">
    <property type="protein sequence ID" value="RVW24038.1"/>
    <property type="molecule type" value="Genomic_DNA"/>
</dbReference>
<organism evidence="1 2">
    <name type="scientific">Vitis vinifera</name>
    <name type="common">Grape</name>
    <dbReference type="NCBI Taxonomy" id="29760"/>
    <lineage>
        <taxon>Eukaryota</taxon>
        <taxon>Viridiplantae</taxon>
        <taxon>Streptophyta</taxon>
        <taxon>Embryophyta</taxon>
        <taxon>Tracheophyta</taxon>
        <taxon>Spermatophyta</taxon>
        <taxon>Magnoliopsida</taxon>
        <taxon>eudicotyledons</taxon>
        <taxon>Gunneridae</taxon>
        <taxon>Pentapetalae</taxon>
        <taxon>rosids</taxon>
        <taxon>Vitales</taxon>
        <taxon>Vitaceae</taxon>
        <taxon>Viteae</taxon>
        <taxon>Vitis</taxon>
    </lineage>
</organism>
<proteinExistence type="predicted"/>
<dbReference type="Gene3D" id="3.40.50.300">
    <property type="entry name" value="P-loop containing nucleotide triphosphate hydrolases"/>
    <property type="match status" value="2"/>
</dbReference>
<dbReference type="Proteomes" id="UP000288805">
    <property type="component" value="Unassembled WGS sequence"/>
</dbReference>
<dbReference type="SUPFAM" id="SSF52540">
    <property type="entry name" value="P-loop containing nucleoside triphosphate hydrolases"/>
    <property type="match status" value="1"/>
</dbReference>
<dbReference type="InterPro" id="IPR039421">
    <property type="entry name" value="Type_1_exporter"/>
</dbReference>
<sequence>MTVMPLKWVLGVTIMFKDFSLRIPIEKKVALVKGSGSGKSTVVALLQRFYDPLGGEKGVQMSRIQKQRITIARAVIKAPQMLLLNEGTNALDSKSKRVVQETLNNTIVGRTTIIIAHRLSTIRNAYIIVAVQDTQVMEMSSHNQLMQNPNGLYTFPICLQQTDQPSKVATSLTPTISLHLHNNNNDSTSLTPLYPA</sequence>